<feature type="region of interest" description="Disordered" evidence="1">
    <location>
        <begin position="93"/>
        <end position="113"/>
    </location>
</feature>
<dbReference type="Pfam" id="PF01883">
    <property type="entry name" value="FeS_assembly_P"/>
    <property type="match status" value="1"/>
</dbReference>
<dbReference type="Proteomes" id="UP000886689">
    <property type="component" value="Unassembled WGS sequence"/>
</dbReference>
<organism evidence="3 4">
    <name type="scientific">Candidatus Proximibacter danicus</name>
    <dbReference type="NCBI Taxonomy" id="2954365"/>
    <lineage>
        <taxon>Bacteria</taxon>
        <taxon>Pseudomonadati</taxon>
        <taxon>Pseudomonadota</taxon>
        <taxon>Betaproteobacteria</taxon>
        <taxon>Candidatus Proximibacter</taxon>
    </lineage>
</organism>
<dbReference type="InterPro" id="IPR034904">
    <property type="entry name" value="FSCA_dom_sf"/>
</dbReference>
<dbReference type="EMBL" id="JADJUC010000003">
    <property type="protein sequence ID" value="MBK8523475.1"/>
    <property type="molecule type" value="Genomic_DNA"/>
</dbReference>
<dbReference type="AlphaFoldDB" id="A0A9D7JZ54"/>
<evidence type="ECO:0000256" key="1">
    <source>
        <dbReference type="SAM" id="MobiDB-lite"/>
    </source>
</evidence>
<accession>A0A9D7JZ54</accession>
<dbReference type="SUPFAM" id="SSF117916">
    <property type="entry name" value="Fe-S cluster assembly (FSCA) domain-like"/>
    <property type="match status" value="1"/>
</dbReference>
<evidence type="ECO:0000313" key="3">
    <source>
        <dbReference type="EMBL" id="MBK8523475.1"/>
    </source>
</evidence>
<dbReference type="InterPro" id="IPR002744">
    <property type="entry name" value="MIP18-like"/>
</dbReference>
<dbReference type="PANTHER" id="PTHR42831:SF1">
    <property type="entry name" value="FE-S PROTEIN MATURATION AUXILIARY FACTOR YITW"/>
    <property type="match status" value="1"/>
</dbReference>
<proteinExistence type="predicted"/>
<gene>
    <name evidence="3" type="ORF">IPL58_04700</name>
</gene>
<comment type="caution">
    <text evidence="3">The sequence shown here is derived from an EMBL/GenBank/DDBJ whole genome shotgun (WGS) entry which is preliminary data.</text>
</comment>
<reference evidence="3" key="1">
    <citation type="submission" date="2020-10" db="EMBL/GenBank/DDBJ databases">
        <title>Connecting structure to function with the recovery of over 1000 high-quality activated sludge metagenome-assembled genomes encoding full-length rRNA genes using long-read sequencing.</title>
        <authorList>
            <person name="Singleton C.M."/>
            <person name="Petriglieri F."/>
            <person name="Kristensen J.M."/>
            <person name="Kirkegaard R.H."/>
            <person name="Michaelsen T.Y."/>
            <person name="Andersen M.H."/>
            <person name="Karst S.M."/>
            <person name="Dueholm M.S."/>
            <person name="Nielsen P.H."/>
            <person name="Albertsen M."/>
        </authorList>
    </citation>
    <scope>NUCLEOTIDE SEQUENCE</scope>
    <source>
        <strain evidence="3">Hirt_18-Q3-R61-65_BATAC.395</strain>
    </source>
</reference>
<dbReference type="InterPro" id="IPR052339">
    <property type="entry name" value="Fe-S_Maturation_MIP18"/>
</dbReference>
<protein>
    <submittedName>
        <fullName evidence="3">Metal-sulfur cluster assembly factor</fullName>
    </submittedName>
</protein>
<dbReference type="Gene3D" id="3.30.300.130">
    <property type="entry name" value="Fe-S cluster assembly (FSCA)"/>
    <property type="match status" value="1"/>
</dbReference>
<evidence type="ECO:0000259" key="2">
    <source>
        <dbReference type="Pfam" id="PF01883"/>
    </source>
</evidence>
<dbReference type="PANTHER" id="PTHR42831">
    <property type="entry name" value="FE-S PROTEIN MATURATION AUXILIARY FACTOR YITW"/>
    <property type="match status" value="1"/>
</dbReference>
<name>A0A9D7JZ54_9PROT</name>
<feature type="domain" description="MIP18 family-like" evidence="2">
    <location>
        <begin position="11"/>
        <end position="75"/>
    </location>
</feature>
<evidence type="ECO:0000313" key="4">
    <source>
        <dbReference type="Proteomes" id="UP000886689"/>
    </source>
</evidence>
<sequence length="113" mass="12212">MSDNQETAPADAVRNALRDVIDPEAGINIVELGLVYRIALAGSVVNVDLTMTSPTCPMGDMILDDARQAVEACLPEGMSLDLQLVWEPPWGPERMSEKARGHFGWDGAETDGE</sequence>